<evidence type="ECO:0000256" key="1">
    <source>
        <dbReference type="SAM" id="SignalP"/>
    </source>
</evidence>
<reference evidence="2" key="1">
    <citation type="submission" date="2023-03" db="UniProtKB">
        <authorList>
            <consortium name="EnsemblPlants"/>
        </authorList>
    </citation>
    <scope>IDENTIFICATION</scope>
</reference>
<dbReference type="PANTHER" id="PTHR34132:SF2">
    <property type="entry name" value="EMB|CAB87627.1-RELATED"/>
    <property type="match status" value="1"/>
</dbReference>
<organism evidence="2">
    <name type="scientific">Cucumis melo</name>
    <name type="common">Muskmelon</name>
    <dbReference type="NCBI Taxonomy" id="3656"/>
    <lineage>
        <taxon>Eukaryota</taxon>
        <taxon>Viridiplantae</taxon>
        <taxon>Streptophyta</taxon>
        <taxon>Embryophyta</taxon>
        <taxon>Tracheophyta</taxon>
        <taxon>Spermatophyta</taxon>
        <taxon>Magnoliopsida</taxon>
        <taxon>eudicotyledons</taxon>
        <taxon>Gunneridae</taxon>
        <taxon>Pentapetalae</taxon>
        <taxon>rosids</taxon>
        <taxon>fabids</taxon>
        <taxon>Cucurbitales</taxon>
        <taxon>Cucurbitaceae</taxon>
        <taxon>Benincaseae</taxon>
        <taxon>Cucumis</taxon>
    </lineage>
</organism>
<protein>
    <recommendedName>
        <fullName evidence="3">Methyltransferase-related protein</fullName>
    </recommendedName>
</protein>
<accession>A0A9I9CV25</accession>
<sequence>MCPLRFILVFLSAILAGYFAWRSASSSSSSSFFFSSSSSDIFQATEAPDKSAPQNENRSVREDGFGVKRMVENGFWTFVDMASGRFLWRNMNESILNKNKQVN</sequence>
<feature type="chain" id="PRO_5039909454" description="Methyltransferase-related protein" evidence="1">
    <location>
        <begin position="21"/>
        <end position="103"/>
    </location>
</feature>
<evidence type="ECO:0008006" key="3">
    <source>
        <dbReference type="Google" id="ProtNLM"/>
    </source>
</evidence>
<dbReference type="Gramene" id="MELO3C008804.2.1">
    <property type="protein sequence ID" value="MELO3C008804.2.1"/>
    <property type="gene ID" value="MELO3C008804.2"/>
</dbReference>
<proteinExistence type="predicted"/>
<dbReference type="EnsemblPlants" id="MELO3C008804.2.1">
    <property type="protein sequence ID" value="MELO3C008804.2.1"/>
    <property type="gene ID" value="MELO3C008804.2"/>
</dbReference>
<name>A0A9I9CV25_CUCME</name>
<feature type="signal peptide" evidence="1">
    <location>
        <begin position="1"/>
        <end position="20"/>
    </location>
</feature>
<evidence type="ECO:0000313" key="2">
    <source>
        <dbReference type="EnsemblPlants" id="MELO3C008804.2.1"/>
    </source>
</evidence>
<keyword evidence="1" id="KW-0732">Signal</keyword>
<dbReference type="PANTHER" id="PTHR34132">
    <property type="entry name" value="EMB|CAB87627.1-RELATED"/>
    <property type="match status" value="1"/>
</dbReference>
<dbReference type="AlphaFoldDB" id="A0A9I9CV25"/>